<protein>
    <recommendedName>
        <fullName evidence="13">ATP synthase subunit b</fullName>
    </recommendedName>
    <alternativeName>
        <fullName evidence="13">ATP synthase F(0) sector subunit b</fullName>
    </alternativeName>
    <alternativeName>
        <fullName evidence="13">ATPase subunit I</fullName>
    </alternativeName>
    <alternativeName>
        <fullName evidence="13">F-type ATPase subunit b</fullName>
        <shortName evidence="13">F-ATPase subunit b</shortName>
    </alternativeName>
</protein>
<dbReference type="CDD" id="cd06503">
    <property type="entry name" value="ATP-synt_Fo_b"/>
    <property type="match status" value="1"/>
</dbReference>
<dbReference type="EMBL" id="FO203522">
    <property type="protein sequence ID" value="CCO24766.1"/>
    <property type="molecule type" value="Genomic_DNA"/>
</dbReference>
<dbReference type="Proteomes" id="UP000010808">
    <property type="component" value="Chromosome"/>
</dbReference>
<keyword evidence="4 13" id="KW-0812">Transmembrane</keyword>
<proteinExistence type="inferred from homology"/>
<gene>
    <name evidence="13" type="primary">atpF</name>
    <name evidence="16" type="ORF">DESAM_22499</name>
</gene>
<dbReference type="InterPro" id="IPR050059">
    <property type="entry name" value="ATP_synthase_B_chain"/>
</dbReference>
<keyword evidence="5 13" id="KW-0375">Hydrogen ion transport</keyword>
<dbReference type="PATRIC" id="fig|1121451.3.peg.2712"/>
<evidence type="ECO:0000256" key="12">
    <source>
        <dbReference type="ARBA" id="ARBA00037847"/>
    </source>
</evidence>
<name>L0RGP9_9BACT</name>
<dbReference type="HOGENOM" id="CLU_070737_0_0_7"/>
<dbReference type="AlphaFoldDB" id="L0RGP9"/>
<dbReference type="STRING" id="1121451.DESAM_22499"/>
<keyword evidence="13" id="KW-1003">Cell membrane</keyword>
<evidence type="ECO:0000256" key="13">
    <source>
        <dbReference type="HAMAP-Rule" id="MF_01398"/>
    </source>
</evidence>
<keyword evidence="17" id="KW-1185">Reference proteome</keyword>
<evidence type="ECO:0000313" key="16">
    <source>
        <dbReference type="EMBL" id="CCO24766.1"/>
    </source>
</evidence>
<dbReference type="PANTHER" id="PTHR33445:SF2">
    <property type="entry name" value="ATP SYNTHASE SUBUNIT B', CHLOROPLASTIC"/>
    <property type="match status" value="1"/>
</dbReference>
<dbReference type="GO" id="GO:0045259">
    <property type="term" value="C:proton-transporting ATP synthase complex"/>
    <property type="evidence" value="ECO:0007669"/>
    <property type="project" value="UniProtKB-KW"/>
</dbReference>
<keyword evidence="9 13" id="KW-0066">ATP synthesis</keyword>
<feature type="coiled-coil region" evidence="15">
    <location>
        <begin position="31"/>
        <end position="86"/>
    </location>
</feature>
<dbReference type="GO" id="GO:0005886">
    <property type="term" value="C:plasma membrane"/>
    <property type="evidence" value="ECO:0007669"/>
    <property type="project" value="UniProtKB-SubCell"/>
</dbReference>
<dbReference type="eggNOG" id="COG0711">
    <property type="taxonomic scope" value="Bacteria"/>
</dbReference>
<evidence type="ECO:0000313" key="17">
    <source>
        <dbReference type="Proteomes" id="UP000010808"/>
    </source>
</evidence>
<dbReference type="HAMAP" id="MF_01398">
    <property type="entry name" value="ATP_synth_b_bprime"/>
    <property type="match status" value="1"/>
</dbReference>
<evidence type="ECO:0000256" key="5">
    <source>
        <dbReference type="ARBA" id="ARBA00022781"/>
    </source>
</evidence>
<comment type="subunit">
    <text evidence="13">F-type ATPases have 2 components, F(1) - the catalytic core - and F(0) - the membrane proton channel. F(1) has five subunits: alpha(3), beta(3), gamma(1), delta(1), epsilon(1). F(0) has three main subunits: a(1), b(2) and c(10-14). The alpha and beta chains form an alternating ring which encloses part of the gamma chain. F(1) is attached to F(0) by a central stalk formed by the gamma and epsilon chains, while a peripheral stalk is formed by the delta and b chains.</text>
</comment>
<dbReference type="GO" id="GO:0046933">
    <property type="term" value="F:proton-transporting ATP synthase activity, rotational mechanism"/>
    <property type="evidence" value="ECO:0007669"/>
    <property type="project" value="UniProtKB-UniRule"/>
</dbReference>
<dbReference type="OrthoDB" id="466272at2"/>
<keyword evidence="7 13" id="KW-0406">Ion transport</keyword>
<keyword evidence="2 13" id="KW-0813">Transport</keyword>
<keyword evidence="15" id="KW-0175">Coiled coil</keyword>
<evidence type="ECO:0000256" key="3">
    <source>
        <dbReference type="ARBA" id="ARBA00022547"/>
    </source>
</evidence>
<evidence type="ECO:0000256" key="2">
    <source>
        <dbReference type="ARBA" id="ARBA00022448"/>
    </source>
</evidence>
<comment type="similarity">
    <text evidence="1 13 14">Belongs to the ATPase B chain family.</text>
</comment>
<feature type="transmembrane region" description="Helical" evidence="13">
    <location>
        <begin position="6"/>
        <end position="28"/>
    </location>
</feature>
<evidence type="ECO:0000256" key="15">
    <source>
        <dbReference type="SAM" id="Coils"/>
    </source>
</evidence>
<evidence type="ECO:0000256" key="6">
    <source>
        <dbReference type="ARBA" id="ARBA00022989"/>
    </source>
</evidence>
<accession>L0RGP9</accession>
<dbReference type="KEGG" id="dhy:DESAM_22499"/>
<comment type="function">
    <text evidence="10 13">F(1)F(0) ATP synthase produces ATP from ADP in the presence of a proton or sodium gradient. F-type ATPases consist of two structural domains, F(1) containing the extramembraneous catalytic core and F(0) containing the membrane proton channel, linked together by a central stalk and a peripheral stalk. During catalysis, ATP synthesis in the catalytic domain of F(1) is coupled via a rotary mechanism of the central stalk subunits to proton translocation.</text>
</comment>
<keyword evidence="6 13" id="KW-1133">Transmembrane helix</keyword>
<comment type="subcellular location">
    <subcellularLocation>
        <location evidence="13">Cell membrane</location>
        <topology evidence="13">Single-pass membrane protein</topology>
    </subcellularLocation>
    <subcellularLocation>
        <location evidence="12">Endomembrane system</location>
        <topology evidence="12">Single-pass membrane protein</topology>
    </subcellularLocation>
</comment>
<sequence>MLLDWFTVFAQILNFFVLIVLLKLFLYGPIVEAMKQRKEHVAAEMRAVRQAGAKADELSAELKAKREELENRAAEVMAEIHAEAEKWRQQAMASARTEIDALREEWLAALSREKENAALNLRKRLMHEVAATASRIVQDLAGSDLEQQIVSGFIRKIKLEAQGINCGSREILVRTGFAHKGPHQEKLSAMLDELFPACNERLFSEDPKLGLGIELIAGDRKWEWNLASYIDELEQNILSEIRGD</sequence>
<comment type="function">
    <text evidence="11">Component of the F(0) channel, it forms part of the peripheral stalk, linking F(1) to F(0). The b'-subunit is a diverged and duplicated form of b found in plants and photosynthetic bacteria.</text>
</comment>
<keyword evidence="3 13" id="KW-0138">CF(0)</keyword>
<organism evidence="16 17">
    <name type="scientific">Maridesulfovibrio hydrothermalis AM13 = DSM 14728</name>
    <dbReference type="NCBI Taxonomy" id="1121451"/>
    <lineage>
        <taxon>Bacteria</taxon>
        <taxon>Pseudomonadati</taxon>
        <taxon>Thermodesulfobacteriota</taxon>
        <taxon>Desulfovibrionia</taxon>
        <taxon>Desulfovibrionales</taxon>
        <taxon>Desulfovibrionaceae</taxon>
        <taxon>Maridesulfovibrio</taxon>
    </lineage>
</organism>
<keyword evidence="8 13" id="KW-0472">Membrane</keyword>
<evidence type="ECO:0000256" key="8">
    <source>
        <dbReference type="ARBA" id="ARBA00023136"/>
    </source>
</evidence>
<evidence type="ECO:0000256" key="10">
    <source>
        <dbReference type="ARBA" id="ARBA00025198"/>
    </source>
</evidence>
<dbReference type="PANTHER" id="PTHR33445">
    <property type="entry name" value="ATP SYNTHASE SUBUNIT B', CHLOROPLASTIC"/>
    <property type="match status" value="1"/>
</dbReference>
<reference evidence="16 17" key="1">
    <citation type="submission" date="2012-10" db="EMBL/GenBank/DDBJ databases">
        <authorList>
            <person name="Genoscope - CEA"/>
        </authorList>
    </citation>
    <scope>NUCLEOTIDE SEQUENCE [LARGE SCALE GENOMIC DNA]</scope>
    <source>
        <strain evidence="17">AM13 / DSM 14728</strain>
    </source>
</reference>
<dbReference type="InterPro" id="IPR002146">
    <property type="entry name" value="ATP_synth_b/b'su_bac/chlpt"/>
</dbReference>
<evidence type="ECO:0000256" key="7">
    <source>
        <dbReference type="ARBA" id="ARBA00023065"/>
    </source>
</evidence>
<evidence type="ECO:0000256" key="14">
    <source>
        <dbReference type="RuleBase" id="RU003848"/>
    </source>
</evidence>
<dbReference type="RefSeq" id="WP_015337364.1">
    <property type="nucleotide sequence ID" value="NC_020055.1"/>
</dbReference>
<dbReference type="Pfam" id="PF00430">
    <property type="entry name" value="ATP-synt_B"/>
    <property type="match status" value="1"/>
</dbReference>
<dbReference type="GO" id="GO:0012505">
    <property type="term" value="C:endomembrane system"/>
    <property type="evidence" value="ECO:0007669"/>
    <property type="project" value="UniProtKB-SubCell"/>
</dbReference>
<evidence type="ECO:0000256" key="4">
    <source>
        <dbReference type="ARBA" id="ARBA00022692"/>
    </source>
</evidence>
<dbReference type="GO" id="GO:0046961">
    <property type="term" value="F:proton-transporting ATPase activity, rotational mechanism"/>
    <property type="evidence" value="ECO:0007669"/>
    <property type="project" value="TreeGrafter"/>
</dbReference>
<evidence type="ECO:0000256" key="1">
    <source>
        <dbReference type="ARBA" id="ARBA00005513"/>
    </source>
</evidence>
<evidence type="ECO:0000256" key="11">
    <source>
        <dbReference type="ARBA" id="ARBA00025614"/>
    </source>
</evidence>
<evidence type="ECO:0000256" key="9">
    <source>
        <dbReference type="ARBA" id="ARBA00023310"/>
    </source>
</evidence>